<feature type="compositionally biased region" description="Basic and acidic residues" evidence="1">
    <location>
        <begin position="208"/>
        <end position="223"/>
    </location>
</feature>
<dbReference type="EMBL" id="OZ035824">
    <property type="protein sequence ID" value="CAL1591670.1"/>
    <property type="molecule type" value="Genomic_DNA"/>
</dbReference>
<evidence type="ECO:0000256" key="3">
    <source>
        <dbReference type="SAM" id="SignalP"/>
    </source>
</evidence>
<evidence type="ECO:0000256" key="2">
    <source>
        <dbReference type="SAM" id="Phobius"/>
    </source>
</evidence>
<keyword evidence="5" id="KW-1185">Reference proteome</keyword>
<keyword evidence="3" id="KW-0732">Signal</keyword>
<reference evidence="4 5" key="1">
    <citation type="submission" date="2024-04" db="EMBL/GenBank/DDBJ databases">
        <authorList>
            <person name="Waldvogel A.-M."/>
            <person name="Schoenle A."/>
        </authorList>
    </citation>
    <scope>NUCLEOTIDE SEQUENCE [LARGE SCALE GENOMIC DNA]</scope>
</reference>
<protein>
    <submittedName>
        <fullName evidence="4">Uncharacterized protein</fullName>
    </submittedName>
</protein>
<dbReference type="AlphaFoldDB" id="A0AAV2KRS9"/>
<accession>A0AAV2KRS9</accession>
<sequence length="223" mass="23961">MFFSFSTAAAAAVALLGLMVASASRAASNLNCSCTTLPGGKVRFDLSPAPPDDCLEARQWLLLNGTAIVAKDDFDRSLVLSVTRQSLTLKAVLGHVQFNAWCSSGYFEADCTSEINTLLSPANHSSPTPAPEISSERGPVPVPVPVPVTVTVLVPMALVLVLLPVWFLCPKFKRWTQKIPPWIQTRTPACIRSRVCGTEPPPSSSSPEFEKVPLSDVPRTETV</sequence>
<keyword evidence="2" id="KW-1133">Transmembrane helix</keyword>
<proteinExistence type="predicted"/>
<evidence type="ECO:0000313" key="5">
    <source>
        <dbReference type="Proteomes" id="UP001497482"/>
    </source>
</evidence>
<keyword evidence="2" id="KW-0472">Membrane</keyword>
<feature type="transmembrane region" description="Helical" evidence="2">
    <location>
        <begin position="144"/>
        <end position="169"/>
    </location>
</feature>
<feature type="signal peptide" evidence="3">
    <location>
        <begin position="1"/>
        <end position="26"/>
    </location>
</feature>
<organism evidence="4 5">
    <name type="scientific">Knipowitschia caucasica</name>
    <name type="common">Caucasian dwarf goby</name>
    <name type="synonym">Pomatoschistus caucasicus</name>
    <dbReference type="NCBI Taxonomy" id="637954"/>
    <lineage>
        <taxon>Eukaryota</taxon>
        <taxon>Metazoa</taxon>
        <taxon>Chordata</taxon>
        <taxon>Craniata</taxon>
        <taxon>Vertebrata</taxon>
        <taxon>Euteleostomi</taxon>
        <taxon>Actinopterygii</taxon>
        <taxon>Neopterygii</taxon>
        <taxon>Teleostei</taxon>
        <taxon>Neoteleostei</taxon>
        <taxon>Acanthomorphata</taxon>
        <taxon>Gobiaria</taxon>
        <taxon>Gobiiformes</taxon>
        <taxon>Gobioidei</taxon>
        <taxon>Gobiidae</taxon>
        <taxon>Gobiinae</taxon>
        <taxon>Knipowitschia</taxon>
    </lineage>
</organism>
<gene>
    <name evidence="4" type="ORF">KC01_LOCUS21028</name>
</gene>
<dbReference type="Proteomes" id="UP001497482">
    <property type="component" value="Chromosome 2"/>
</dbReference>
<evidence type="ECO:0000256" key="1">
    <source>
        <dbReference type="SAM" id="MobiDB-lite"/>
    </source>
</evidence>
<evidence type="ECO:0000313" key="4">
    <source>
        <dbReference type="EMBL" id="CAL1591670.1"/>
    </source>
</evidence>
<keyword evidence="2" id="KW-0812">Transmembrane</keyword>
<feature type="chain" id="PRO_5043517001" evidence="3">
    <location>
        <begin position="27"/>
        <end position="223"/>
    </location>
</feature>
<feature type="region of interest" description="Disordered" evidence="1">
    <location>
        <begin position="194"/>
        <end position="223"/>
    </location>
</feature>
<name>A0AAV2KRS9_KNICA</name>